<dbReference type="SUPFAM" id="SSF55083">
    <property type="entry name" value="6-hydroxymethyl-7,8-dihydropterin pyrophosphokinase, HPPK"/>
    <property type="match status" value="1"/>
</dbReference>
<evidence type="ECO:0000313" key="14">
    <source>
        <dbReference type="EMBL" id="MEE2525059.1"/>
    </source>
</evidence>
<evidence type="ECO:0000256" key="10">
    <source>
        <dbReference type="ARBA" id="ARBA00029409"/>
    </source>
</evidence>
<dbReference type="Gene3D" id="3.30.70.560">
    <property type="entry name" value="7,8-Dihydro-6-hydroxymethylpterin-pyrophosphokinase HPPK"/>
    <property type="match status" value="1"/>
</dbReference>
<dbReference type="GO" id="GO:0003848">
    <property type="term" value="F:2-amino-4-hydroxy-6-hydroxymethyldihydropteridine diphosphokinase activity"/>
    <property type="evidence" value="ECO:0007669"/>
    <property type="project" value="UniProtKB-EC"/>
</dbReference>
<dbReference type="InterPro" id="IPR000550">
    <property type="entry name" value="Hppk"/>
</dbReference>
<proteinExistence type="inferred from homology"/>
<evidence type="ECO:0000313" key="15">
    <source>
        <dbReference type="Proteomes" id="UP001354971"/>
    </source>
</evidence>
<comment type="pathway">
    <text evidence="1">Cofactor biosynthesis; tetrahydrofolate biosynthesis; 2-amino-4-hydroxy-6-hydroxymethyl-7,8-dihydropteridine diphosphate from 7,8-dihydroneopterin triphosphate: step 4/4.</text>
</comment>
<evidence type="ECO:0000256" key="11">
    <source>
        <dbReference type="ARBA" id="ARBA00029766"/>
    </source>
</evidence>
<gene>
    <name evidence="14" type="primary">folK</name>
    <name evidence="14" type="ORF">V0U79_01685</name>
</gene>
<evidence type="ECO:0000256" key="6">
    <source>
        <dbReference type="ARBA" id="ARBA00022741"/>
    </source>
</evidence>
<evidence type="ECO:0000256" key="7">
    <source>
        <dbReference type="ARBA" id="ARBA00022777"/>
    </source>
</evidence>
<keyword evidence="9" id="KW-0289">Folate biosynthesis</keyword>
<evidence type="ECO:0000256" key="12">
    <source>
        <dbReference type="ARBA" id="ARBA00033413"/>
    </source>
</evidence>
<organism evidence="14 15">
    <name type="scientific">Hyphobacterium lacteum</name>
    <dbReference type="NCBI Taxonomy" id="3116575"/>
    <lineage>
        <taxon>Bacteria</taxon>
        <taxon>Pseudomonadati</taxon>
        <taxon>Pseudomonadota</taxon>
        <taxon>Alphaproteobacteria</taxon>
        <taxon>Maricaulales</taxon>
        <taxon>Maricaulaceae</taxon>
        <taxon>Hyphobacterium</taxon>
    </lineage>
</organism>
<evidence type="ECO:0000256" key="9">
    <source>
        <dbReference type="ARBA" id="ARBA00022909"/>
    </source>
</evidence>
<evidence type="ECO:0000256" key="3">
    <source>
        <dbReference type="ARBA" id="ARBA00013253"/>
    </source>
</evidence>
<keyword evidence="8" id="KW-0067">ATP-binding</keyword>
<dbReference type="EC" id="2.7.6.3" evidence="3"/>
<dbReference type="Proteomes" id="UP001354971">
    <property type="component" value="Unassembled WGS sequence"/>
</dbReference>
<comment type="function">
    <text evidence="10">Catalyzes the transfer of pyrophosphate from adenosine triphosphate (ATP) to 6-hydroxymethyl-7,8-dihydropterin, an enzymatic step in folate biosynthesis pathway.</text>
</comment>
<dbReference type="PANTHER" id="PTHR43071:SF1">
    <property type="entry name" value="2-AMINO-4-HYDROXY-6-HYDROXYMETHYLDIHYDROPTERIDINE PYROPHOSPHOKINASE"/>
    <property type="match status" value="1"/>
</dbReference>
<evidence type="ECO:0000256" key="4">
    <source>
        <dbReference type="ARBA" id="ARBA00016218"/>
    </source>
</evidence>
<evidence type="ECO:0000256" key="8">
    <source>
        <dbReference type="ARBA" id="ARBA00022840"/>
    </source>
</evidence>
<evidence type="ECO:0000256" key="5">
    <source>
        <dbReference type="ARBA" id="ARBA00022679"/>
    </source>
</evidence>
<reference evidence="14 15" key="1">
    <citation type="submission" date="2024-01" db="EMBL/GenBank/DDBJ databases">
        <title>Hyphobacterium bacterium isolated from marine sediment.</title>
        <authorList>
            <person name="Zhao S."/>
        </authorList>
    </citation>
    <scope>NUCLEOTIDE SEQUENCE [LARGE SCALE GENOMIC DNA]</scope>
    <source>
        <strain evidence="15">HN65</strain>
    </source>
</reference>
<evidence type="ECO:0000259" key="13">
    <source>
        <dbReference type="Pfam" id="PF01288"/>
    </source>
</evidence>
<dbReference type="InterPro" id="IPR035907">
    <property type="entry name" value="Hppk_sf"/>
</dbReference>
<keyword evidence="6" id="KW-0547">Nucleotide-binding</keyword>
<evidence type="ECO:0000256" key="2">
    <source>
        <dbReference type="ARBA" id="ARBA00005810"/>
    </source>
</evidence>
<comment type="similarity">
    <text evidence="2">Belongs to the HPPK family.</text>
</comment>
<keyword evidence="7" id="KW-0418">Kinase</keyword>
<dbReference type="Pfam" id="PF01288">
    <property type="entry name" value="HPPK"/>
    <property type="match status" value="1"/>
</dbReference>
<dbReference type="PANTHER" id="PTHR43071">
    <property type="entry name" value="2-AMINO-4-HYDROXY-6-HYDROXYMETHYLDIHYDROPTERIDINE PYROPHOSPHOKINASE"/>
    <property type="match status" value="1"/>
</dbReference>
<protein>
    <recommendedName>
        <fullName evidence="4">2-amino-4-hydroxy-6-hydroxymethyldihydropteridine pyrophosphokinase</fullName>
        <ecNumber evidence="3">2.7.6.3</ecNumber>
    </recommendedName>
    <alternativeName>
        <fullName evidence="11">6-hydroxymethyl-7,8-dihydropterin pyrophosphokinase</fullName>
    </alternativeName>
    <alternativeName>
        <fullName evidence="12">7,8-dihydro-6-hydroxymethylpterin-pyrophosphokinase</fullName>
    </alternativeName>
</protein>
<keyword evidence="15" id="KW-1185">Reference proteome</keyword>
<name>A0ABU7LNZ3_9PROT</name>
<sequence length="169" mass="18735">MSSERPIYIALGANLPFNGHSPQETLGLALQSLAAKGVRTVRLSSFWTSPAWPDPAKPAYVNAIAEISTDQGAPELLAILQSVEEQFGRVREARWDSRTLDLDIIDFSGLVMGSETLTLPHPRASERGFVLLPLQEIAPHWRHPVSDRAISSLISTLDQRDRDVTRRLD</sequence>
<feature type="domain" description="7,8-dihydro-6-hydroxymethylpterin-pyrophosphokinase" evidence="13">
    <location>
        <begin position="8"/>
        <end position="139"/>
    </location>
</feature>
<dbReference type="NCBIfam" id="TIGR01498">
    <property type="entry name" value="folK"/>
    <property type="match status" value="1"/>
</dbReference>
<dbReference type="EMBL" id="JAZDRP010000001">
    <property type="protein sequence ID" value="MEE2525059.1"/>
    <property type="molecule type" value="Genomic_DNA"/>
</dbReference>
<comment type="caution">
    <text evidence="14">The sequence shown here is derived from an EMBL/GenBank/DDBJ whole genome shotgun (WGS) entry which is preliminary data.</text>
</comment>
<dbReference type="RefSeq" id="WP_330197722.1">
    <property type="nucleotide sequence ID" value="NZ_JAZDRP010000001.1"/>
</dbReference>
<evidence type="ECO:0000256" key="1">
    <source>
        <dbReference type="ARBA" id="ARBA00005051"/>
    </source>
</evidence>
<accession>A0ABU7LNZ3</accession>
<dbReference type="CDD" id="cd00483">
    <property type="entry name" value="HPPK"/>
    <property type="match status" value="1"/>
</dbReference>
<keyword evidence="5 14" id="KW-0808">Transferase</keyword>